<dbReference type="OrthoDB" id="591557at2759"/>
<gene>
    <name evidence="3" type="ORF">Acr_01g0012580</name>
</gene>
<sequence length="613" mass="70136">MQKTLNNREGGKHISSNGMPSRNPSTAETPQRTRIRHPLATPSSVPAPVQSPGKSSVLWNPSSIRAYKKLPHPYELNIYAIYWVCYDSSIDGSRGTSLFHFVPRKGGPLNGNLHWVMNSNELRSWVIVHFDFSKEKFVELPRPSFGDERIETYLVDLRGYLYSCRFGDQKQVEIWAMKEYGKKESWTNLVVIPNMIETSILFNFKPLFIMENGEIVLEVESREKVIYSPNDGKYWSLKRYDIGCRAIPYVENLLLLNGEGAMPQWLYEESNYSSLSLEVISGQDSAVVVLRIAMFQTPKTNPFRLFTTYPFHALDYESPSSFEDVADDDDAIVDLGFPSGEPENGVEIMGSCNGLLCLLYFPDCFILWNPTIKDSRELPTPPTSSDGDLSLKGFGYVPSMDDYKVVRAIQTRVEVFSLKDDSWRRIEDLHTSIVIEEEVGTFLNGSLHWLASHHKGPTKQHVILSLDLEREKFSEISLPDVGKTFHTLAMFNGCLSLLSNEGYRNLWVWVMKEYGVNASWTKQVFLLQDDFLFCDYLVPVCSTKNGEIIIDIDGMQIIRYNLEERTVRNLKNRSEQYFEWLFVMWLAVALLVYAGMDGLYGAGSVLFFLCYEL</sequence>
<feature type="domain" description="F-box associated beta-propeller type 1" evidence="2">
    <location>
        <begin position="346"/>
        <end position="550"/>
    </location>
</feature>
<dbReference type="PANTHER" id="PTHR31672:SF13">
    <property type="entry name" value="F-BOX PROTEIN CPR30-LIKE"/>
    <property type="match status" value="1"/>
</dbReference>
<reference evidence="3 4" key="1">
    <citation type="submission" date="2019-07" db="EMBL/GenBank/DDBJ databases">
        <title>De Novo Assembly of kiwifruit Actinidia rufa.</title>
        <authorList>
            <person name="Sugita-Konishi S."/>
            <person name="Sato K."/>
            <person name="Mori E."/>
            <person name="Abe Y."/>
            <person name="Kisaki G."/>
            <person name="Hamano K."/>
            <person name="Suezawa K."/>
            <person name="Otani M."/>
            <person name="Fukuda T."/>
            <person name="Manabe T."/>
            <person name="Gomi K."/>
            <person name="Tabuchi M."/>
            <person name="Akimitsu K."/>
            <person name="Kataoka I."/>
        </authorList>
    </citation>
    <scope>NUCLEOTIDE SEQUENCE [LARGE SCALE GENOMIC DNA]</scope>
    <source>
        <strain evidence="4">cv. Fuchu</strain>
    </source>
</reference>
<evidence type="ECO:0000259" key="2">
    <source>
        <dbReference type="Pfam" id="PF07734"/>
    </source>
</evidence>
<dbReference type="AlphaFoldDB" id="A0A7J0E668"/>
<feature type="compositionally biased region" description="Polar residues" evidence="1">
    <location>
        <begin position="14"/>
        <end position="32"/>
    </location>
</feature>
<dbReference type="NCBIfam" id="TIGR01640">
    <property type="entry name" value="F_box_assoc_1"/>
    <property type="match status" value="2"/>
</dbReference>
<dbReference type="InterPro" id="IPR050796">
    <property type="entry name" value="SCF_F-box_component"/>
</dbReference>
<evidence type="ECO:0000313" key="3">
    <source>
        <dbReference type="EMBL" id="GFY81449.1"/>
    </source>
</evidence>
<dbReference type="PANTHER" id="PTHR31672">
    <property type="entry name" value="BNACNNG10540D PROTEIN"/>
    <property type="match status" value="1"/>
</dbReference>
<organism evidence="3 4">
    <name type="scientific">Actinidia rufa</name>
    <dbReference type="NCBI Taxonomy" id="165716"/>
    <lineage>
        <taxon>Eukaryota</taxon>
        <taxon>Viridiplantae</taxon>
        <taxon>Streptophyta</taxon>
        <taxon>Embryophyta</taxon>
        <taxon>Tracheophyta</taxon>
        <taxon>Spermatophyta</taxon>
        <taxon>Magnoliopsida</taxon>
        <taxon>eudicotyledons</taxon>
        <taxon>Gunneridae</taxon>
        <taxon>Pentapetalae</taxon>
        <taxon>asterids</taxon>
        <taxon>Ericales</taxon>
        <taxon>Actinidiaceae</taxon>
        <taxon>Actinidia</taxon>
    </lineage>
</organism>
<proteinExistence type="predicted"/>
<evidence type="ECO:0000256" key="1">
    <source>
        <dbReference type="SAM" id="MobiDB-lite"/>
    </source>
</evidence>
<dbReference type="EMBL" id="BJWL01000001">
    <property type="protein sequence ID" value="GFY81449.1"/>
    <property type="molecule type" value="Genomic_DNA"/>
</dbReference>
<keyword evidence="4" id="KW-1185">Reference proteome</keyword>
<dbReference type="Pfam" id="PF07734">
    <property type="entry name" value="FBA_1"/>
    <property type="match status" value="2"/>
</dbReference>
<dbReference type="InterPro" id="IPR006527">
    <property type="entry name" value="F-box-assoc_dom_typ1"/>
</dbReference>
<feature type="domain" description="F-box associated beta-propeller type 1" evidence="2">
    <location>
        <begin position="103"/>
        <end position="243"/>
    </location>
</feature>
<evidence type="ECO:0000313" key="4">
    <source>
        <dbReference type="Proteomes" id="UP000585474"/>
    </source>
</evidence>
<protein>
    <recommendedName>
        <fullName evidence="2">F-box associated beta-propeller type 1 domain-containing protein</fullName>
    </recommendedName>
</protein>
<dbReference type="InterPro" id="IPR011043">
    <property type="entry name" value="Gal_Oxase/kelch_b-propeller"/>
</dbReference>
<dbReference type="Proteomes" id="UP000585474">
    <property type="component" value="Unassembled WGS sequence"/>
</dbReference>
<accession>A0A7J0E668</accession>
<dbReference type="InterPro" id="IPR017451">
    <property type="entry name" value="F-box-assoc_interact_dom"/>
</dbReference>
<name>A0A7J0E668_9ERIC</name>
<dbReference type="SUPFAM" id="SSF50965">
    <property type="entry name" value="Galactose oxidase, central domain"/>
    <property type="match status" value="1"/>
</dbReference>
<comment type="caution">
    <text evidence="3">The sequence shown here is derived from an EMBL/GenBank/DDBJ whole genome shotgun (WGS) entry which is preliminary data.</text>
</comment>
<feature type="region of interest" description="Disordered" evidence="1">
    <location>
        <begin position="1"/>
        <end position="53"/>
    </location>
</feature>